<evidence type="ECO:0000313" key="8">
    <source>
        <dbReference type="EMBL" id="SMC97546.1"/>
    </source>
</evidence>
<protein>
    <recommendedName>
        <fullName evidence="3">beta-N-acetylhexosaminidase</fullName>
        <ecNumber evidence="3">3.2.1.52</ecNumber>
    </recommendedName>
</protein>
<evidence type="ECO:0000256" key="3">
    <source>
        <dbReference type="ARBA" id="ARBA00012663"/>
    </source>
</evidence>
<dbReference type="EC" id="3.2.1.52" evidence="3"/>
<accession>A0A1W2DKI0</accession>
<organism evidence="8 9">
    <name type="scientific">Pedobacter nyackensis</name>
    <dbReference type="NCBI Taxonomy" id="475255"/>
    <lineage>
        <taxon>Bacteria</taxon>
        <taxon>Pseudomonadati</taxon>
        <taxon>Bacteroidota</taxon>
        <taxon>Sphingobacteriia</taxon>
        <taxon>Sphingobacteriales</taxon>
        <taxon>Sphingobacteriaceae</taxon>
        <taxon>Pedobacter</taxon>
    </lineage>
</organism>
<dbReference type="Gene3D" id="3.20.20.80">
    <property type="entry name" value="Glycosidases"/>
    <property type="match status" value="1"/>
</dbReference>
<comment type="catalytic activity">
    <reaction evidence="1">
        <text>Hydrolysis of terminal non-reducing N-acetyl-D-hexosamine residues in N-acetyl-beta-D-hexosaminides.</text>
        <dbReference type="EC" id="3.2.1.52"/>
    </reaction>
</comment>
<evidence type="ECO:0000313" key="9">
    <source>
        <dbReference type="Proteomes" id="UP000192678"/>
    </source>
</evidence>
<keyword evidence="5" id="KW-0326">Glycosidase</keyword>
<feature type="domain" description="Beta-hexosaminidase bacterial type N-terminal" evidence="7">
    <location>
        <begin position="27"/>
        <end position="146"/>
    </location>
</feature>
<dbReference type="GO" id="GO:0005975">
    <property type="term" value="P:carbohydrate metabolic process"/>
    <property type="evidence" value="ECO:0007669"/>
    <property type="project" value="InterPro"/>
</dbReference>
<dbReference type="InterPro" id="IPR025705">
    <property type="entry name" value="Beta_hexosaminidase_sua/sub"/>
</dbReference>
<keyword evidence="9" id="KW-1185">Reference proteome</keyword>
<name>A0A1W2DKI0_9SPHI</name>
<dbReference type="InterPro" id="IPR015882">
    <property type="entry name" value="HEX_bac_N"/>
</dbReference>
<dbReference type="SUPFAM" id="SSF55545">
    <property type="entry name" value="beta-N-acetylhexosaminidase-like domain"/>
    <property type="match status" value="1"/>
</dbReference>
<dbReference type="Proteomes" id="UP000192678">
    <property type="component" value="Unassembled WGS sequence"/>
</dbReference>
<dbReference type="InterPro" id="IPR015883">
    <property type="entry name" value="Glyco_hydro_20_cat"/>
</dbReference>
<dbReference type="AlphaFoldDB" id="A0A1W2DKI0"/>
<proteinExistence type="inferred from homology"/>
<dbReference type="RefSeq" id="WP_084289942.1">
    <property type="nucleotide sequence ID" value="NZ_FWYB01000007.1"/>
</dbReference>
<evidence type="ECO:0000256" key="5">
    <source>
        <dbReference type="ARBA" id="ARBA00023295"/>
    </source>
</evidence>
<dbReference type="SUPFAM" id="SSF51445">
    <property type="entry name" value="(Trans)glycosidases"/>
    <property type="match status" value="1"/>
</dbReference>
<evidence type="ECO:0000256" key="1">
    <source>
        <dbReference type="ARBA" id="ARBA00001231"/>
    </source>
</evidence>
<evidence type="ECO:0000259" key="6">
    <source>
        <dbReference type="Pfam" id="PF00728"/>
    </source>
</evidence>
<dbReference type="GO" id="GO:0004563">
    <property type="term" value="F:beta-N-acetylhexosaminidase activity"/>
    <property type="evidence" value="ECO:0007669"/>
    <property type="project" value="UniProtKB-EC"/>
</dbReference>
<dbReference type="GO" id="GO:0030203">
    <property type="term" value="P:glycosaminoglycan metabolic process"/>
    <property type="evidence" value="ECO:0007669"/>
    <property type="project" value="TreeGrafter"/>
</dbReference>
<dbReference type="PANTHER" id="PTHR22600">
    <property type="entry name" value="BETA-HEXOSAMINIDASE"/>
    <property type="match status" value="1"/>
</dbReference>
<dbReference type="Pfam" id="PF02838">
    <property type="entry name" value="Glyco_hydro_20b"/>
    <property type="match status" value="1"/>
</dbReference>
<evidence type="ECO:0000256" key="2">
    <source>
        <dbReference type="ARBA" id="ARBA00006285"/>
    </source>
</evidence>
<dbReference type="STRING" id="475255.SAMN04488101_10778"/>
<dbReference type="Gene3D" id="3.30.379.10">
    <property type="entry name" value="Chitobiase/beta-hexosaminidase domain 2-like"/>
    <property type="match status" value="1"/>
</dbReference>
<dbReference type="InterPro" id="IPR017853">
    <property type="entry name" value="GH"/>
</dbReference>
<dbReference type="OrthoDB" id="1006965at2"/>
<dbReference type="Pfam" id="PF00728">
    <property type="entry name" value="Glyco_hydro_20"/>
    <property type="match status" value="1"/>
</dbReference>
<reference evidence="8 9" key="1">
    <citation type="submission" date="2017-04" db="EMBL/GenBank/DDBJ databases">
        <authorList>
            <person name="Afonso C.L."/>
            <person name="Miller P.J."/>
            <person name="Scott M.A."/>
            <person name="Spackman E."/>
            <person name="Goraichik I."/>
            <person name="Dimitrov K.M."/>
            <person name="Suarez D.L."/>
            <person name="Swayne D.E."/>
        </authorList>
    </citation>
    <scope>NUCLEOTIDE SEQUENCE [LARGE SCALE GENOMIC DNA]</scope>
    <source>
        <strain evidence="8 9">DSM 19625</strain>
    </source>
</reference>
<comment type="similarity">
    <text evidence="2">Belongs to the glycosyl hydrolase 20 family.</text>
</comment>
<dbReference type="PRINTS" id="PR00738">
    <property type="entry name" value="GLHYDRLASE20"/>
</dbReference>
<dbReference type="PANTHER" id="PTHR22600:SF57">
    <property type="entry name" value="BETA-N-ACETYLHEXOSAMINIDASE"/>
    <property type="match status" value="1"/>
</dbReference>
<dbReference type="GO" id="GO:0016020">
    <property type="term" value="C:membrane"/>
    <property type="evidence" value="ECO:0007669"/>
    <property type="project" value="TreeGrafter"/>
</dbReference>
<evidence type="ECO:0000259" key="7">
    <source>
        <dbReference type="Pfam" id="PF02838"/>
    </source>
</evidence>
<dbReference type="EMBL" id="FWYB01000007">
    <property type="protein sequence ID" value="SMC97546.1"/>
    <property type="molecule type" value="Genomic_DNA"/>
</dbReference>
<evidence type="ECO:0000256" key="4">
    <source>
        <dbReference type="ARBA" id="ARBA00022801"/>
    </source>
</evidence>
<keyword evidence="4 8" id="KW-0378">Hydrolase</keyword>
<feature type="domain" description="Glycoside hydrolase family 20 catalytic" evidence="6">
    <location>
        <begin position="149"/>
        <end position="322"/>
    </location>
</feature>
<gene>
    <name evidence="8" type="ORF">SAMN04488101_10778</name>
</gene>
<sequence>MVNKILFFLLIFISAVRAQLPVKSGVNLIPLPQIMQLNSGVFELKNCKAIVAGKTLHKEAKQLQSYLKRLGLNIPIKGVLKNGPAIVLQLAEVKAAVNANEAYHLAVDPHRIVIAGGSAAGIYYGLQSLMQLTQASTVKACNITDWPAFAWRGYMIDGGRNFMPMKLLKQQIDAMARYKLNIFHFHFTEDIAWRLESKLYPQLTDPETMLRNKGEFYTEKDLKELISYCKERHITLVPEIDMPGHSAAFKRAMKTDMQSDSGLAIVKNIIKEFCNTYDVPYLHIGADEVKITNKNFLPEVTALIEKLGKKVIGWEPGGNFTESTIRQLWMEGATKVSSNKNIKYIDSRHLYINHMDPLESVVTIFNRRICNLDQGNEAALGGIICAWPDRRVNKPEDVLIQNPVYPTIVAFGERSWRGGGASGWLANIGAPESKQAIDFAEFEDRLMAHKTRYFNQLPFPYVRQSDVCWQFYGPFKNEGELTRKFAPQDKRFDAQKEPATFTAVGATQILRHWWTPVVKGLLDDPKENTTWYATTRIWSDEDRIQGFWIGFNNISRSYASDSPKAGTWDNRASAVWVNDQIVEPPLWKQAGVKGDMELPLVDEGYEYRSPVNIPLKKGWNNVLVRLPIKSFKGADWKNPEKWMFTFVRAGI</sequence>
<dbReference type="InterPro" id="IPR029018">
    <property type="entry name" value="Hex-like_dom2"/>
</dbReference>